<dbReference type="GO" id="GO:0022857">
    <property type="term" value="F:transmembrane transporter activity"/>
    <property type="evidence" value="ECO:0007669"/>
    <property type="project" value="InterPro"/>
</dbReference>
<feature type="transmembrane region" description="Helical" evidence="7">
    <location>
        <begin position="182"/>
        <end position="202"/>
    </location>
</feature>
<dbReference type="SUPFAM" id="SSF103473">
    <property type="entry name" value="MFS general substrate transporter"/>
    <property type="match status" value="1"/>
</dbReference>
<evidence type="ECO:0000256" key="7">
    <source>
        <dbReference type="SAM" id="Phobius"/>
    </source>
</evidence>
<dbReference type="InterPro" id="IPR011701">
    <property type="entry name" value="MFS"/>
</dbReference>
<feature type="transmembrane region" description="Helical" evidence="7">
    <location>
        <begin position="455"/>
        <end position="479"/>
    </location>
</feature>
<dbReference type="Proteomes" id="UP000052023">
    <property type="component" value="Unassembled WGS sequence"/>
</dbReference>
<dbReference type="PRINTS" id="PR01036">
    <property type="entry name" value="TCRTETB"/>
</dbReference>
<feature type="transmembrane region" description="Helical" evidence="7">
    <location>
        <begin position="214"/>
        <end position="233"/>
    </location>
</feature>
<dbReference type="PROSITE" id="PS50850">
    <property type="entry name" value="MFS"/>
    <property type="match status" value="1"/>
</dbReference>
<keyword evidence="2" id="KW-0813">Transport</keyword>
<reference evidence="9 10" key="1">
    <citation type="submission" date="2014-03" db="EMBL/GenBank/DDBJ databases">
        <title>Bradyrhizobium valentinum sp. nov., isolated from effective nodules of Lupinus mariae-josephae, a lupine endemic of basic-lime soils in Eastern Spain.</title>
        <authorList>
            <person name="Duran D."/>
            <person name="Rey L."/>
            <person name="Navarro A."/>
            <person name="Busquets A."/>
            <person name="Imperial J."/>
            <person name="Ruiz-Argueso T."/>
        </authorList>
    </citation>
    <scope>NUCLEOTIDE SEQUENCE [LARGE SCALE GENOMIC DNA]</scope>
    <source>
        <strain evidence="9 10">Ro19</strain>
    </source>
</reference>
<evidence type="ECO:0000259" key="8">
    <source>
        <dbReference type="PROSITE" id="PS50850"/>
    </source>
</evidence>
<evidence type="ECO:0000256" key="4">
    <source>
        <dbReference type="ARBA" id="ARBA00022692"/>
    </source>
</evidence>
<sequence length="511" mass="54270">MAASEGKDDPGRSTSGLFAERPYYRWLVVGTVCIGAFMGQLDASIAQLVLPVLERDFHQHLSDISWVALAYTLTLAVLLPVFGRLADVYGRKTLYTAGFLVFILGSGLCGAAPNLLSLVGFRVLQAVGAALLQTNSIAVVVMAAGPRYRGRAIGVQASAQAVGLSVGPALGGLLIHMLGWRWVFWINVPFGLLGAVMAWFVLPQMKTQRGDRQFDWGGVALLAPALIALVLAIDQGRLWGTRSFAFVLCIWAPMVLLPLLLWWERRQRSPLVDLALFHEHSFWAGNLAGLLSYAMLFGMFFLMPFVLERAFADGALATGIELMVIPGALAMVSPVSGALYDRFGPRPLTVTGMALAFCACAWLALEIGSNTTGAPQLTAALALFGLGEGLFTSPNNSAVMASIPEKDIGQAGGLLNVTRSFGTSIGIAASTAVFSWRLHAATGASLGPLRAPPGALVLATQDVLAMFAMFALIACMLSWTGPRSRRPLSAALGRKMSKVSRNSVDGGSLSK</sequence>
<evidence type="ECO:0000256" key="5">
    <source>
        <dbReference type="ARBA" id="ARBA00022989"/>
    </source>
</evidence>
<keyword evidence="6 7" id="KW-0472">Membrane</keyword>
<evidence type="ECO:0000256" key="6">
    <source>
        <dbReference type="ARBA" id="ARBA00023136"/>
    </source>
</evidence>
<comment type="subcellular location">
    <subcellularLocation>
        <location evidence="1">Cell membrane</location>
        <topology evidence="1">Multi-pass membrane protein</topology>
    </subcellularLocation>
</comment>
<feature type="transmembrane region" description="Helical" evidence="7">
    <location>
        <begin position="245"/>
        <end position="263"/>
    </location>
</feature>
<feature type="transmembrane region" description="Helical" evidence="7">
    <location>
        <begin position="283"/>
        <end position="307"/>
    </location>
</feature>
<dbReference type="GO" id="GO:0005886">
    <property type="term" value="C:plasma membrane"/>
    <property type="evidence" value="ECO:0007669"/>
    <property type="project" value="UniProtKB-SubCell"/>
</dbReference>
<keyword evidence="3" id="KW-1003">Cell membrane</keyword>
<dbReference type="PANTHER" id="PTHR42718:SF46">
    <property type="entry name" value="BLR6921 PROTEIN"/>
    <property type="match status" value="1"/>
</dbReference>
<comment type="caution">
    <text evidence="9">The sequence shown here is derived from an EMBL/GenBank/DDBJ whole genome shotgun (WGS) entry which is preliminary data.</text>
</comment>
<dbReference type="Gene3D" id="1.20.1250.20">
    <property type="entry name" value="MFS general substrate transporter like domains"/>
    <property type="match status" value="1"/>
</dbReference>
<protein>
    <recommendedName>
        <fullName evidence="8">Major facilitator superfamily (MFS) profile domain-containing protein</fullName>
    </recommendedName>
</protein>
<dbReference type="InterPro" id="IPR020846">
    <property type="entry name" value="MFS_dom"/>
</dbReference>
<dbReference type="NCBIfam" id="TIGR00711">
    <property type="entry name" value="efflux_EmrB"/>
    <property type="match status" value="1"/>
</dbReference>
<evidence type="ECO:0000256" key="1">
    <source>
        <dbReference type="ARBA" id="ARBA00004651"/>
    </source>
</evidence>
<dbReference type="Pfam" id="PF07690">
    <property type="entry name" value="MFS_1"/>
    <property type="match status" value="1"/>
</dbReference>
<feature type="transmembrane region" description="Helical" evidence="7">
    <location>
        <begin position="64"/>
        <end position="82"/>
    </location>
</feature>
<name>A0A0R3MHR8_9BRAD</name>
<feature type="transmembrane region" description="Helical" evidence="7">
    <location>
        <begin position="157"/>
        <end position="176"/>
    </location>
</feature>
<dbReference type="AlphaFoldDB" id="A0A0R3MHR8"/>
<feature type="transmembrane region" description="Helical" evidence="7">
    <location>
        <begin position="26"/>
        <end position="52"/>
    </location>
</feature>
<feature type="domain" description="Major facilitator superfamily (MFS) profile" evidence="8">
    <location>
        <begin position="28"/>
        <end position="486"/>
    </location>
</feature>
<dbReference type="InterPro" id="IPR036259">
    <property type="entry name" value="MFS_trans_sf"/>
</dbReference>
<dbReference type="EMBL" id="LLYA01000185">
    <property type="protein sequence ID" value="KRR19452.1"/>
    <property type="molecule type" value="Genomic_DNA"/>
</dbReference>
<feature type="transmembrane region" description="Helical" evidence="7">
    <location>
        <begin position="347"/>
        <end position="365"/>
    </location>
</feature>
<evidence type="ECO:0000313" key="10">
    <source>
        <dbReference type="Proteomes" id="UP000052023"/>
    </source>
</evidence>
<keyword evidence="10" id="KW-1185">Reference proteome</keyword>
<keyword evidence="4 7" id="KW-0812">Transmembrane</keyword>
<evidence type="ECO:0000256" key="2">
    <source>
        <dbReference type="ARBA" id="ARBA00022448"/>
    </source>
</evidence>
<evidence type="ECO:0000256" key="3">
    <source>
        <dbReference type="ARBA" id="ARBA00022475"/>
    </source>
</evidence>
<dbReference type="CDD" id="cd17321">
    <property type="entry name" value="MFS_MMR_MDR_like"/>
    <property type="match status" value="1"/>
</dbReference>
<dbReference type="Gene3D" id="1.20.1720.10">
    <property type="entry name" value="Multidrug resistance protein D"/>
    <property type="match status" value="1"/>
</dbReference>
<gene>
    <name evidence="9" type="ORF">CQ13_33650</name>
</gene>
<accession>A0A0R3MHR8</accession>
<organism evidence="9 10">
    <name type="scientific">Bradyrhizobium retamae</name>
    <dbReference type="NCBI Taxonomy" id="1300035"/>
    <lineage>
        <taxon>Bacteria</taxon>
        <taxon>Pseudomonadati</taxon>
        <taxon>Pseudomonadota</taxon>
        <taxon>Alphaproteobacteria</taxon>
        <taxon>Hyphomicrobiales</taxon>
        <taxon>Nitrobacteraceae</taxon>
        <taxon>Bradyrhizobium</taxon>
    </lineage>
</organism>
<proteinExistence type="predicted"/>
<dbReference type="InterPro" id="IPR004638">
    <property type="entry name" value="EmrB-like"/>
</dbReference>
<evidence type="ECO:0000313" key="9">
    <source>
        <dbReference type="EMBL" id="KRR19452.1"/>
    </source>
</evidence>
<feature type="transmembrane region" description="Helical" evidence="7">
    <location>
        <begin position="319"/>
        <end position="340"/>
    </location>
</feature>
<dbReference type="RefSeq" id="WP_057846670.1">
    <property type="nucleotide sequence ID" value="NZ_LLYA01000185.1"/>
</dbReference>
<feature type="transmembrane region" description="Helical" evidence="7">
    <location>
        <begin position="122"/>
        <end position="145"/>
    </location>
</feature>
<dbReference type="PANTHER" id="PTHR42718">
    <property type="entry name" value="MAJOR FACILITATOR SUPERFAMILY MULTIDRUG TRANSPORTER MFSC"/>
    <property type="match status" value="1"/>
</dbReference>
<feature type="transmembrane region" description="Helical" evidence="7">
    <location>
        <begin position="94"/>
        <end position="116"/>
    </location>
</feature>
<keyword evidence="5 7" id="KW-1133">Transmembrane helix</keyword>